<dbReference type="SUPFAM" id="SSF52821">
    <property type="entry name" value="Rhodanese/Cell cycle control phosphatase"/>
    <property type="match status" value="1"/>
</dbReference>
<dbReference type="PANTHER" id="PTHR43031:SF1">
    <property type="entry name" value="PYRIDINE NUCLEOTIDE-DISULPHIDE OXIDOREDUCTASE"/>
    <property type="match status" value="1"/>
</dbReference>
<protein>
    <submittedName>
        <fullName evidence="2">Rhodanese-related sulfurtransferase</fullName>
    </submittedName>
</protein>
<reference evidence="3" key="1">
    <citation type="submission" date="2016-10" db="EMBL/GenBank/DDBJ databases">
        <authorList>
            <person name="Varghese N."/>
            <person name="Submissions S."/>
        </authorList>
    </citation>
    <scope>NUCLEOTIDE SEQUENCE [LARGE SCALE GENOMIC DNA]</scope>
    <source>
        <strain evidence="3">DSM 15719</strain>
    </source>
</reference>
<dbReference type="PANTHER" id="PTHR43031">
    <property type="entry name" value="FAD-DEPENDENT OXIDOREDUCTASE"/>
    <property type="match status" value="1"/>
</dbReference>
<dbReference type="SMART" id="SM00450">
    <property type="entry name" value="RHOD"/>
    <property type="match status" value="1"/>
</dbReference>
<feature type="domain" description="Rhodanese" evidence="1">
    <location>
        <begin position="28"/>
        <end position="116"/>
    </location>
</feature>
<sequence>MLSKNIVNLQKNSFMNLSQEDWASQLEGDANAVILDVRTEDEYNDGIISNAINIDIHQGPVFVSEIEALDKSKNYYVYCRSGARSAKACEAMNELGIENAFNLSGGILGWDGEIVSP</sequence>
<dbReference type="InterPro" id="IPR001763">
    <property type="entry name" value="Rhodanese-like_dom"/>
</dbReference>
<dbReference type="AlphaFoldDB" id="A0A1H9II77"/>
<evidence type="ECO:0000313" key="2">
    <source>
        <dbReference type="EMBL" id="SEQ74310.1"/>
    </source>
</evidence>
<proteinExistence type="predicted"/>
<dbReference type="GO" id="GO:0016740">
    <property type="term" value="F:transferase activity"/>
    <property type="evidence" value="ECO:0007669"/>
    <property type="project" value="UniProtKB-KW"/>
</dbReference>
<dbReference type="InterPro" id="IPR036873">
    <property type="entry name" value="Rhodanese-like_dom_sf"/>
</dbReference>
<dbReference type="InterPro" id="IPR050229">
    <property type="entry name" value="GlpE_sulfurtransferase"/>
</dbReference>
<evidence type="ECO:0000259" key="1">
    <source>
        <dbReference type="PROSITE" id="PS50206"/>
    </source>
</evidence>
<gene>
    <name evidence="2" type="ORF">SAMN05444355_10419</name>
</gene>
<dbReference type="EMBL" id="FOFZ01000004">
    <property type="protein sequence ID" value="SEQ74310.1"/>
    <property type="molecule type" value="Genomic_DNA"/>
</dbReference>
<dbReference type="Pfam" id="PF00581">
    <property type="entry name" value="Rhodanese"/>
    <property type="match status" value="1"/>
</dbReference>
<accession>A0A1H9II77</accession>
<organism evidence="2 3">
    <name type="scientific">Flavobacterium frigoris</name>
    <dbReference type="NCBI Taxonomy" id="229204"/>
    <lineage>
        <taxon>Bacteria</taxon>
        <taxon>Pseudomonadati</taxon>
        <taxon>Bacteroidota</taxon>
        <taxon>Flavobacteriia</taxon>
        <taxon>Flavobacteriales</taxon>
        <taxon>Flavobacteriaceae</taxon>
        <taxon>Flavobacterium</taxon>
    </lineage>
</organism>
<dbReference type="CDD" id="cd00158">
    <property type="entry name" value="RHOD"/>
    <property type="match status" value="1"/>
</dbReference>
<keyword evidence="2" id="KW-0808">Transferase</keyword>
<dbReference type="PROSITE" id="PS50206">
    <property type="entry name" value="RHODANESE_3"/>
    <property type="match status" value="1"/>
</dbReference>
<evidence type="ECO:0000313" key="3">
    <source>
        <dbReference type="Proteomes" id="UP000183658"/>
    </source>
</evidence>
<dbReference type="Gene3D" id="3.40.250.10">
    <property type="entry name" value="Rhodanese-like domain"/>
    <property type="match status" value="1"/>
</dbReference>
<name>A0A1H9II77_FLAFI</name>
<dbReference type="Proteomes" id="UP000183658">
    <property type="component" value="Unassembled WGS sequence"/>
</dbReference>
<keyword evidence="3" id="KW-1185">Reference proteome</keyword>